<dbReference type="EMBL" id="BMAW01068347">
    <property type="protein sequence ID" value="GFT63935.1"/>
    <property type="molecule type" value="Genomic_DNA"/>
</dbReference>
<reference evidence="1" key="1">
    <citation type="submission" date="2020-08" db="EMBL/GenBank/DDBJ databases">
        <title>Multicomponent nature underlies the extraordinary mechanical properties of spider dragline silk.</title>
        <authorList>
            <person name="Kono N."/>
            <person name="Nakamura H."/>
            <person name="Mori M."/>
            <person name="Yoshida Y."/>
            <person name="Ohtoshi R."/>
            <person name="Malay A.D."/>
            <person name="Moran D.A.P."/>
            <person name="Tomita M."/>
            <person name="Numata K."/>
            <person name="Arakawa K."/>
        </authorList>
    </citation>
    <scope>NUCLEOTIDE SEQUENCE</scope>
</reference>
<proteinExistence type="predicted"/>
<evidence type="ECO:0000313" key="1">
    <source>
        <dbReference type="EMBL" id="GFT63935.1"/>
    </source>
</evidence>
<sequence length="151" mass="17895">MVRINKGPQNRLTQMHPILSHEQPFWNSYTFKIFKLARELINFFFHSFGRGQLKFSFVNHRFCYIIWIIIVAGDNKPIGSNSVANWERMIRSVNSFSHSEETLNLKWSSLECHKSPNTFAQYFVRISKLTGSMVVEKFSRRAVELNRHLRK</sequence>
<dbReference type="AlphaFoldDB" id="A0A8X6PF02"/>
<comment type="caution">
    <text evidence="1">The sequence shown here is derived from an EMBL/GenBank/DDBJ whole genome shotgun (WGS) entry which is preliminary data.</text>
</comment>
<protein>
    <submittedName>
        <fullName evidence="1">Uncharacterized protein</fullName>
    </submittedName>
</protein>
<dbReference type="Proteomes" id="UP000887013">
    <property type="component" value="Unassembled WGS sequence"/>
</dbReference>
<keyword evidence="2" id="KW-1185">Reference proteome</keyword>
<evidence type="ECO:0000313" key="2">
    <source>
        <dbReference type="Proteomes" id="UP000887013"/>
    </source>
</evidence>
<accession>A0A8X6PF02</accession>
<name>A0A8X6PF02_NEPPI</name>
<organism evidence="1 2">
    <name type="scientific">Nephila pilipes</name>
    <name type="common">Giant wood spider</name>
    <name type="synonym">Nephila maculata</name>
    <dbReference type="NCBI Taxonomy" id="299642"/>
    <lineage>
        <taxon>Eukaryota</taxon>
        <taxon>Metazoa</taxon>
        <taxon>Ecdysozoa</taxon>
        <taxon>Arthropoda</taxon>
        <taxon>Chelicerata</taxon>
        <taxon>Arachnida</taxon>
        <taxon>Araneae</taxon>
        <taxon>Araneomorphae</taxon>
        <taxon>Entelegynae</taxon>
        <taxon>Araneoidea</taxon>
        <taxon>Nephilidae</taxon>
        <taxon>Nephila</taxon>
    </lineage>
</organism>
<gene>
    <name evidence="1" type="ORF">NPIL_42171</name>
</gene>